<name>A0A6J4ITS8_9ACTN</name>
<feature type="compositionally biased region" description="Basic residues" evidence="1">
    <location>
        <begin position="8"/>
        <end position="17"/>
    </location>
</feature>
<feature type="non-terminal residue" evidence="2">
    <location>
        <position position="209"/>
    </location>
</feature>
<feature type="compositionally biased region" description="Basic residues" evidence="1">
    <location>
        <begin position="157"/>
        <end position="169"/>
    </location>
</feature>
<accession>A0A6J4ITS8</accession>
<dbReference type="AlphaFoldDB" id="A0A6J4ITS8"/>
<feature type="region of interest" description="Disordered" evidence="1">
    <location>
        <begin position="1"/>
        <end position="209"/>
    </location>
</feature>
<evidence type="ECO:0000256" key="1">
    <source>
        <dbReference type="SAM" id="MobiDB-lite"/>
    </source>
</evidence>
<feature type="compositionally biased region" description="Basic residues" evidence="1">
    <location>
        <begin position="186"/>
        <end position="200"/>
    </location>
</feature>
<feature type="compositionally biased region" description="Basic residues" evidence="1">
    <location>
        <begin position="97"/>
        <end position="109"/>
    </location>
</feature>
<gene>
    <name evidence="2" type="ORF">AVDCRST_MAG10-2636</name>
</gene>
<feature type="compositionally biased region" description="Basic residues" evidence="1">
    <location>
        <begin position="139"/>
        <end position="148"/>
    </location>
</feature>
<sequence>AMGLGTGSRRRHSRRHPPACGAHTARRGAGARPVLSARPRRPALATLGRADPRAHRRPVHHPFPRAVRPARPVHRAVADDSGDRPGQLHAADPGPEHRRRPRRCPRRRPGGGPRHGLPAARPAHAGRASPCRAGDRGRDPHRHRHHHRAGDGDRPHRPGRARCLHHRGHQPGLPHPPGGRLGLLRRPGRGGRRGPGRRRPPSGAVVPPV</sequence>
<organism evidence="2">
    <name type="scientific">uncultured Acidimicrobiales bacterium</name>
    <dbReference type="NCBI Taxonomy" id="310071"/>
    <lineage>
        <taxon>Bacteria</taxon>
        <taxon>Bacillati</taxon>
        <taxon>Actinomycetota</taxon>
        <taxon>Acidimicrobiia</taxon>
        <taxon>Acidimicrobiales</taxon>
        <taxon>environmental samples</taxon>
    </lineage>
</organism>
<protein>
    <submittedName>
        <fullName evidence="2">ABC transporter, permease protein (Cluster 13, osmolytes)</fullName>
    </submittedName>
</protein>
<evidence type="ECO:0000313" key="2">
    <source>
        <dbReference type="EMBL" id="CAA9258996.1"/>
    </source>
</evidence>
<feature type="non-terminal residue" evidence="2">
    <location>
        <position position="1"/>
    </location>
</feature>
<reference evidence="2" key="1">
    <citation type="submission" date="2020-02" db="EMBL/GenBank/DDBJ databases">
        <authorList>
            <person name="Meier V. D."/>
        </authorList>
    </citation>
    <scope>NUCLEOTIDE SEQUENCE</scope>
    <source>
        <strain evidence="2">AVDCRST_MAG10</strain>
    </source>
</reference>
<proteinExistence type="predicted"/>
<feature type="compositionally biased region" description="Low complexity" evidence="1">
    <location>
        <begin position="18"/>
        <end position="32"/>
    </location>
</feature>
<feature type="compositionally biased region" description="Low complexity" evidence="1">
    <location>
        <begin position="115"/>
        <end position="128"/>
    </location>
</feature>
<dbReference type="EMBL" id="CADCTB010000162">
    <property type="protein sequence ID" value="CAA9258996.1"/>
    <property type="molecule type" value="Genomic_DNA"/>
</dbReference>
<feature type="compositionally biased region" description="Basic residues" evidence="1">
    <location>
        <begin position="54"/>
        <end position="63"/>
    </location>
</feature>